<evidence type="ECO:0000256" key="1">
    <source>
        <dbReference type="ARBA" id="ARBA00006432"/>
    </source>
</evidence>
<dbReference type="PANTHER" id="PTHR43201:SF5">
    <property type="entry name" value="MEDIUM-CHAIN ACYL-COA LIGASE ACSF2, MITOCHONDRIAL"/>
    <property type="match status" value="1"/>
</dbReference>
<gene>
    <name evidence="5" type="ORF">H1W00_01445</name>
</gene>
<evidence type="ECO:0000259" key="4">
    <source>
        <dbReference type="Pfam" id="PF13193"/>
    </source>
</evidence>
<dbReference type="Gene3D" id="3.30.300.30">
    <property type="match status" value="1"/>
</dbReference>
<keyword evidence="6" id="KW-1185">Reference proteome</keyword>
<evidence type="ECO:0000259" key="3">
    <source>
        <dbReference type="Pfam" id="PF00501"/>
    </source>
</evidence>
<proteinExistence type="inferred from homology"/>
<dbReference type="Gene3D" id="3.40.50.12780">
    <property type="entry name" value="N-terminal domain of ligase-like"/>
    <property type="match status" value="1"/>
</dbReference>
<dbReference type="Pfam" id="PF00501">
    <property type="entry name" value="AMP-binding"/>
    <property type="match status" value="1"/>
</dbReference>
<comment type="similarity">
    <text evidence="1">Belongs to the ATP-dependent AMP-binding enzyme family.</text>
</comment>
<organism evidence="5 6">
    <name type="scientific">Aeromicrobium phoceense</name>
    <dbReference type="NCBI Taxonomy" id="2754045"/>
    <lineage>
        <taxon>Bacteria</taxon>
        <taxon>Bacillati</taxon>
        <taxon>Actinomycetota</taxon>
        <taxon>Actinomycetes</taxon>
        <taxon>Propionibacteriales</taxon>
        <taxon>Nocardioidaceae</taxon>
        <taxon>Aeromicrobium</taxon>
    </lineage>
</organism>
<dbReference type="SUPFAM" id="SSF56801">
    <property type="entry name" value="Acetyl-CoA synthetase-like"/>
    <property type="match status" value="1"/>
</dbReference>
<protein>
    <submittedName>
        <fullName evidence="5">Acyl--CoA ligase</fullName>
    </submittedName>
</protein>
<dbReference type="GO" id="GO:0031956">
    <property type="term" value="F:medium-chain fatty acid-CoA ligase activity"/>
    <property type="evidence" value="ECO:0007669"/>
    <property type="project" value="TreeGrafter"/>
</dbReference>
<dbReference type="InterPro" id="IPR025110">
    <property type="entry name" value="AMP-bd_C"/>
</dbReference>
<evidence type="ECO:0000256" key="2">
    <source>
        <dbReference type="ARBA" id="ARBA00022598"/>
    </source>
</evidence>
<comment type="caution">
    <text evidence="5">The sequence shown here is derived from an EMBL/GenBank/DDBJ whole genome shotgun (WGS) entry which is preliminary data.</text>
</comment>
<keyword evidence="2 5" id="KW-0436">Ligase</keyword>
<name>A0A838XEB6_9ACTN</name>
<dbReference type="InterPro" id="IPR042099">
    <property type="entry name" value="ANL_N_sf"/>
</dbReference>
<accession>A0A838XEB6</accession>
<feature type="domain" description="AMP-dependent synthetase/ligase" evidence="3">
    <location>
        <begin position="30"/>
        <end position="409"/>
    </location>
</feature>
<dbReference type="InterPro" id="IPR045851">
    <property type="entry name" value="AMP-bd_C_sf"/>
</dbReference>
<dbReference type="Pfam" id="PF13193">
    <property type="entry name" value="AMP-binding_C"/>
    <property type="match status" value="1"/>
</dbReference>
<dbReference type="RefSeq" id="WP_181752987.1">
    <property type="nucleotide sequence ID" value="NZ_JACEOG010000001.1"/>
</dbReference>
<evidence type="ECO:0000313" key="6">
    <source>
        <dbReference type="Proteomes" id="UP000550354"/>
    </source>
</evidence>
<dbReference type="AlphaFoldDB" id="A0A838XEB6"/>
<evidence type="ECO:0000313" key="5">
    <source>
        <dbReference type="EMBL" id="MBA4607138.1"/>
    </source>
</evidence>
<sequence>MILHRPEQIEEFTAAGLWSTDHTLLDDLDTGARTFPDRVAYSDPPNRRDLIGSDPTALTWSQLKDAAEGVATSLVDLGLEKDDVVIVQSPNVVELPLLYLAICAAGGIISPVPMQWRSKDIGYVAELTGSRFLIAPETFKSHRPLDDARGWQDGSTIEHLIDLADIMTMAETKPRPDVLAERRPSPYEIFTLCWTSGTESQPKGCPLSHNNWNYGGQALVKSLSLREGSHRQVAAAPVTNMLGVCLTITVNLKLSGSVALHHPLDLDLLIQQINDHETQFLILPPAILRQLLNAPDSALDLTSVDSIMTGGSPPSGSLIEGYKERWGVEIVNGWGMNEGAGLWAGPEDVPAADMRSTHLPWYGLPGYSWPSGISGMQYRVVDENDHSTTTAGDTGELRVRGPLVFPGYFNRPDLAERAFDDQGYLRTGDLFLIKGDGFLSYFDRQKDIIIRGGFNISAAEVENLVVGAPGVADCAAVGVPDEELGERVCVVVVPRDESAPPTLADILSHLRDAGLAVYKLPELIEYMDELPRNPVGKLLKRDIRTSVRESVRSTL</sequence>
<dbReference type="PANTHER" id="PTHR43201">
    <property type="entry name" value="ACYL-COA SYNTHETASE"/>
    <property type="match status" value="1"/>
</dbReference>
<feature type="domain" description="AMP-binding enzyme C-terminal" evidence="4">
    <location>
        <begin position="460"/>
        <end position="537"/>
    </location>
</feature>
<dbReference type="Proteomes" id="UP000550354">
    <property type="component" value="Unassembled WGS sequence"/>
</dbReference>
<dbReference type="InterPro" id="IPR020845">
    <property type="entry name" value="AMP-binding_CS"/>
</dbReference>
<dbReference type="GO" id="GO:0006631">
    <property type="term" value="P:fatty acid metabolic process"/>
    <property type="evidence" value="ECO:0007669"/>
    <property type="project" value="TreeGrafter"/>
</dbReference>
<dbReference type="EMBL" id="JACEOG010000001">
    <property type="protein sequence ID" value="MBA4607138.1"/>
    <property type="molecule type" value="Genomic_DNA"/>
</dbReference>
<dbReference type="InterPro" id="IPR000873">
    <property type="entry name" value="AMP-dep_synth/lig_dom"/>
</dbReference>
<reference evidence="5 6" key="1">
    <citation type="submission" date="2020-07" db="EMBL/GenBank/DDBJ databases">
        <title>Draft genome and description of Aeromicrobium phoceense strain Marseille-Q0843 isolated from healthy skin swab.</title>
        <authorList>
            <person name="Boxberger M."/>
            <person name="La Scola B."/>
        </authorList>
    </citation>
    <scope>NUCLEOTIDE SEQUENCE [LARGE SCALE GENOMIC DNA]</scope>
    <source>
        <strain evidence="5 6">Marseille-Q0843</strain>
    </source>
</reference>
<dbReference type="PROSITE" id="PS00455">
    <property type="entry name" value="AMP_BINDING"/>
    <property type="match status" value="1"/>
</dbReference>